<organism evidence="2 3">
    <name type="scientific">Ficus carica</name>
    <name type="common">Common fig</name>
    <dbReference type="NCBI Taxonomy" id="3494"/>
    <lineage>
        <taxon>Eukaryota</taxon>
        <taxon>Viridiplantae</taxon>
        <taxon>Streptophyta</taxon>
        <taxon>Embryophyta</taxon>
        <taxon>Tracheophyta</taxon>
        <taxon>Spermatophyta</taxon>
        <taxon>Magnoliopsida</taxon>
        <taxon>eudicotyledons</taxon>
        <taxon>Gunneridae</taxon>
        <taxon>Pentapetalae</taxon>
        <taxon>rosids</taxon>
        <taxon>fabids</taxon>
        <taxon>Rosales</taxon>
        <taxon>Moraceae</taxon>
        <taxon>Ficeae</taxon>
        <taxon>Ficus</taxon>
    </lineage>
</organism>
<evidence type="ECO:0000313" key="3">
    <source>
        <dbReference type="Proteomes" id="UP001187192"/>
    </source>
</evidence>
<proteinExistence type="predicted"/>
<protein>
    <recommendedName>
        <fullName evidence="1">Subtilisin-like protease fibronectin type-III domain-containing protein</fullName>
    </recommendedName>
</protein>
<dbReference type="EMBL" id="BTGU01000001">
    <property type="protein sequence ID" value="GMN25948.1"/>
    <property type="molecule type" value="Genomic_DNA"/>
</dbReference>
<comment type="caution">
    <text evidence="2">The sequence shown here is derived from an EMBL/GenBank/DDBJ whole genome shotgun (WGS) entry which is preliminary data.</text>
</comment>
<dbReference type="Gene3D" id="2.60.40.2310">
    <property type="match status" value="1"/>
</dbReference>
<keyword evidence="3" id="KW-1185">Reference proteome</keyword>
<sequence length="136" mass="15239">MNFTRKQILAVTRSKDYRCSEQSNYPSFITFYGGTSLKIIERKFERIVTNVGNGAAKYSVTVNAPEGSRVTVTPERLVFGKKGERKGSTLTITSDEGHKRGYHNRKRVAFGDVVWVEENGSHIVRSPIVVSPSLPF</sequence>
<dbReference type="AlphaFoldDB" id="A0AA87ZGK4"/>
<feature type="domain" description="Subtilisin-like protease fibronectin type-III" evidence="1">
    <location>
        <begin position="24"/>
        <end position="130"/>
    </location>
</feature>
<dbReference type="Pfam" id="PF17766">
    <property type="entry name" value="fn3_6"/>
    <property type="match status" value="1"/>
</dbReference>
<evidence type="ECO:0000313" key="2">
    <source>
        <dbReference type="EMBL" id="GMN25948.1"/>
    </source>
</evidence>
<evidence type="ECO:0000259" key="1">
    <source>
        <dbReference type="Pfam" id="PF17766"/>
    </source>
</evidence>
<reference evidence="2" key="1">
    <citation type="submission" date="2023-07" db="EMBL/GenBank/DDBJ databases">
        <title>draft genome sequence of fig (Ficus carica).</title>
        <authorList>
            <person name="Takahashi T."/>
            <person name="Nishimura K."/>
        </authorList>
    </citation>
    <scope>NUCLEOTIDE SEQUENCE</scope>
</reference>
<name>A0AA87ZGK4_FICCA</name>
<dbReference type="InterPro" id="IPR041469">
    <property type="entry name" value="Subtilisin-like_FN3"/>
</dbReference>
<accession>A0AA87ZGK4</accession>
<dbReference type="Proteomes" id="UP001187192">
    <property type="component" value="Unassembled WGS sequence"/>
</dbReference>
<dbReference type="Gramene" id="FCD_00017994-RA">
    <property type="protein sequence ID" value="FCD_00017994-RA:cds"/>
    <property type="gene ID" value="FCD_00017994"/>
</dbReference>
<gene>
    <name evidence="2" type="ORF">TIFTF001_001128</name>
</gene>